<dbReference type="EMBL" id="BOMI01000021">
    <property type="protein sequence ID" value="GID72809.1"/>
    <property type="molecule type" value="Genomic_DNA"/>
</dbReference>
<dbReference type="Proteomes" id="UP000609879">
    <property type="component" value="Unassembled WGS sequence"/>
</dbReference>
<protein>
    <recommendedName>
        <fullName evidence="1">VWFA domain-containing protein</fullName>
    </recommendedName>
</protein>
<dbReference type="Pfam" id="PF00092">
    <property type="entry name" value="VWA"/>
    <property type="match status" value="1"/>
</dbReference>
<dbReference type="InterPro" id="IPR036465">
    <property type="entry name" value="vWFA_dom_sf"/>
</dbReference>
<dbReference type="SMART" id="SM00327">
    <property type="entry name" value="VWA"/>
    <property type="match status" value="1"/>
</dbReference>
<dbReference type="SUPFAM" id="SSF53300">
    <property type="entry name" value="vWA-like"/>
    <property type="match status" value="1"/>
</dbReference>
<gene>
    <name evidence="2" type="ORF">Ade02nite_14500</name>
</gene>
<organism evidence="2 3">
    <name type="scientific">Paractinoplanes deccanensis</name>
    <dbReference type="NCBI Taxonomy" id="113561"/>
    <lineage>
        <taxon>Bacteria</taxon>
        <taxon>Bacillati</taxon>
        <taxon>Actinomycetota</taxon>
        <taxon>Actinomycetes</taxon>
        <taxon>Micromonosporales</taxon>
        <taxon>Micromonosporaceae</taxon>
        <taxon>Paractinoplanes</taxon>
    </lineage>
</organism>
<dbReference type="RefSeq" id="WP_203760740.1">
    <property type="nucleotide sequence ID" value="NZ_BAAABO010000006.1"/>
</dbReference>
<proteinExistence type="predicted"/>
<evidence type="ECO:0000313" key="2">
    <source>
        <dbReference type="EMBL" id="GID72809.1"/>
    </source>
</evidence>
<dbReference type="Gene3D" id="3.40.50.410">
    <property type="entry name" value="von Willebrand factor, type A domain"/>
    <property type="match status" value="1"/>
</dbReference>
<feature type="domain" description="VWFA" evidence="1">
    <location>
        <begin position="19"/>
        <end position="214"/>
    </location>
</feature>
<evidence type="ECO:0000313" key="3">
    <source>
        <dbReference type="Proteomes" id="UP000609879"/>
    </source>
</evidence>
<sequence>MTTPAVGFPPVQSSKSRLLVTLVVDTSSSMARDDAIGQLNTALRTWREDLHADNHLRHITEIAVVTFGAGGVRVVDPTGHERAGEPYAPITRFQPPTLRAGGYSPMVKGIKDGLRIMDERRQALAREGVQMAYTPLVFLLTDGAPSDDQGKPCDLWRSLAPELRRQEAEQGLMFFAFGVRGADAKVLEALAPDKHYQAEGTDFASVLGAVRQSIDRVVRSTEGVRTDEMASRLKKRRSAMDWITDHARGEA</sequence>
<name>A0ABQ3XYL5_9ACTN</name>
<dbReference type="InterPro" id="IPR002035">
    <property type="entry name" value="VWF_A"/>
</dbReference>
<evidence type="ECO:0000259" key="1">
    <source>
        <dbReference type="PROSITE" id="PS50234"/>
    </source>
</evidence>
<reference evidence="2 3" key="1">
    <citation type="submission" date="2021-01" db="EMBL/GenBank/DDBJ databases">
        <title>Whole genome shotgun sequence of Actinoplanes deccanensis NBRC 13994.</title>
        <authorList>
            <person name="Komaki H."/>
            <person name="Tamura T."/>
        </authorList>
    </citation>
    <scope>NUCLEOTIDE SEQUENCE [LARGE SCALE GENOMIC DNA]</scope>
    <source>
        <strain evidence="2 3">NBRC 13994</strain>
    </source>
</reference>
<keyword evidence="3" id="KW-1185">Reference proteome</keyword>
<accession>A0ABQ3XYL5</accession>
<dbReference type="PROSITE" id="PS50234">
    <property type="entry name" value="VWFA"/>
    <property type="match status" value="1"/>
</dbReference>
<comment type="caution">
    <text evidence="2">The sequence shown here is derived from an EMBL/GenBank/DDBJ whole genome shotgun (WGS) entry which is preliminary data.</text>
</comment>